<sequence length="172" mass="18730">MRTTCLFDLPAIDAALGRVAVALNQDMHGLSAPPLVLVVMKGALVTAGALLPKLNFALEVDYVHATRYQHNNAQSELMWLHEPTAPIAGRQVILVDDILDEGITLAEVANYCRNKGAAAVTTLVLLRKDRSEPPRIEADYVALHAPDGYVFGYGMDDNELSRNLPGIYVHTP</sequence>
<keyword evidence="5" id="KW-1185">Reference proteome</keyword>
<accession>A0ABU4RXL4</accession>
<feature type="domain" description="Phosphoribosyltransferase" evidence="3">
    <location>
        <begin position="6"/>
        <end position="156"/>
    </location>
</feature>
<dbReference type="InterPro" id="IPR050408">
    <property type="entry name" value="HGPRT"/>
</dbReference>
<dbReference type="InterPro" id="IPR000836">
    <property type="entry name" value="PRTase_dom"/>
</dbReference>
<keyword evidence="4" id="KW-0808">Transferase</keyword>
<dbReference type="SUPFAM" id="SSF53271">
    <property type="entry name" value="PRTase-like"/>
    <property type="match status" value="1"/>
</dbReference>
<evidence type="ECO:0000259" key="3">
    <source>
        <dbReference type="Pfam" id="PF00156"/>
    </source>
</evidence>
<dbReference type="InterPro" id="IPR029057">
    <property type="entry name" value="PRTase-like"/>
</dbReference>
<evidence type="ECO:0000313" key="5">
    <source>
        <dbReference type="Proteomes" id="UP001273505"/>
    </source>
</evidence>
<dbReference type="PANTHER" id="PTHR43340">
    <property type="entry name" value="HYPOXANTHINE-GUANINE PHOSPHORIBOSYLTRANSFERASE"/>
    <property type="match status" value="1"/>
</dbReference>
<evidence type="ECO:0000313" key="4">
    <source>
        <dbReference type="EMBL" id="MDX6849655.1"/>
    </source>
</evidence>
<evidence type="ECO:0000256" key="2">
    <source>
        <dbReference type="ARBA" id="ARBA00049402"/>
    </source>
</evidence>
<dbReference type="Proteomes" id="UP001273505">
    <property type="component" value="Unassembled WGS sequence"/>
</dbReference>
<keyword evidence="4" id="KW-0328">Glycosyltransferase</keyword>
<comment type="catalytic activity">
    <reaction evidence="2">
        <text>IMP + diphosphate = hypoxanthine + 5-phospho-alpha-D-ribose 1-diphosphate</text>
        <dbReference type="Rhea" id="RHEA:17973"/>
        <dbReference type="ChEBI" id="CHEBI:17368"/>
        <dbReference type="ChEBI" id="CHEBI:33019"/>
        <dbReference type="ChEBI" id="CHEBI:58017"/>
        <dbReference type="ChEBI" id="CHEBI:58053"/>
        <dbReference type="EC" id="2.4.2.8"/>
    </reaction>
    <physiologicalReaction direction="right-to-left" evidence="2">
        <dbReference type="Rhea" id="RHEA:17975"/>
    </physiologicalReaction>
</comment>
<dbReference type="CDD" id="cd06223">
    <property type="entry name" value="PRTases_typeI"/>
    <property type="match status" value="1"/>
</dbReference>
<dbReference type="RefSeq" id="WP_302722580.1">
    <property type="nucleotide sequence ID" value="NZ_JAULRU010000569.1"/>
</dbReference>
<evidence type="ECO:0000256" key="1">
    <source>
        <dbReference type="ARBA" id="ARBA00048811"/>
    </source>
</evidence>
<dbReference type="EC" id="2.4.2.8" evidence="4"/>
<dbReference type="NCBIfam" id="NF006605">
    <property type="entry name" value="PRK09162.1"/>
    <property type="match status" value="1"/>
</dbReference>
<comment type="catalytic activity">
    <reaction evidence="1">
        <text>GMP + diphosphate = guanine + 5-phospho-alpha-D-ribose 1-diphosphate</text>
        <dbReference type="Rhea" id="RHEA:25424"/>
        <dbReference type="ChEBI" id="CHEBI:16235"/>
        <dbReference type="ChEBI" id="CHEBI:33019"/>
        <dbReference type="ChEBI" id="CHEBI:58017"/>
        <dbReference type="ChEBI" id="CHEBI:58115"/>
        <dbReference type="EC" id="2.4.2.8"/>
    </reaction>
    <physiologicalReaction direction="right-to-left" evidence="1">
        <dbReference type="Rhea" id="RHEA:25426"/>
    </physiologicalReaction>
</comment>
<organism evidence="4 5">
    <name type="scientific">Gilvimarinus gilvus</name>
    <dbReference type="NCBI Taxonomy" id="3058038"/>
    <lineage>
        <taxon>Bacteria</taxon>
        <taxon>Pseudomonadati</taxon>
        <taxon>Pseudomonadota</taxon>
        <taxon>Gammaproteobacteria</taxon>
        <taxon>Cellvibrionales</taxon>
        <taxon>Cellvibrionaceae</taxon>
        <taxon>Gilvimarinus</taxon>
    </lineage>
</organism>
<dbReference type="Gene3D" id="3.40.50.2020">
    <property type="match status" value="1"/>
</dbReference>
<proteinExistence type="predicted"/>
<dbReference type="GO" id="GO:0016757">
    <property type="term" value="F:glycosyltransferase activity"/>
    <property type="evidence" value="ECO:0007669"/>
    <property type="project" value="UniProtKB-KW"/>
</dbReference>
<protein>
    <submittedName>
        <fullName evidence="4">Hypoxanthine-guanine phosphoribosyltransferase</fullName>
        <ecNumber evidence="4">2.4.2.8</ecNumber>
    </submittedName>
</protein>
<dbReference type="Pfam" id="PF00156">
    <property type="entry name" value="Pribosyltran"/>
    <property type="match status" value="1"/>
</dbReference>
<dbReference type="EMBL" id="JAXAFO010000014">
    <property type="protein sequence ID" value="MDX6849655.1"/>
    <property type="molecule type" value="Genomic_DNA"/>
</dbReference>
<gene>
    <name evidence="4" type="ORF">SCD92_09805</name>
</gene>
<reference evidence="4 5" key="1">
    <citation type="submission" date="2023-11" db="EMBL/GenBank/DDBJ databases">
        <title>Gilvimarinus fulvus sp. nov., isolated from the surface of Kelp.</title>
        <authorList>
            <person name="Sun Y.Y."/>
            <person name="Gong Y."/>
            <person name="Du Z.J."/>
        </authorList>
    </citation>
    <scope>NUCLEOTIDE SEQUENCE [LARGE SCALE GENOMIC DNA]</scope>
    <source>
        <strain evidence="4 5">SDUM040013</strain>
    </source>
</reference>
<name>A0ABU4RXL4_9GAMM</name>
<dbReference type="PANTHER" id="PTHR43340:SF1">
    <property type="entry name" value="HYPOXANTHINE PHOSPHORIBOSYLTRANSFERASE"/>
    <property type="match status" value="1"/>
</dbReference>
<comment type="caution">
    <text evidence="4">The sequence shown here is derived from an EMBL/GenBank/DDBJ whole genome shotgun (WGS) entry which is preliminary data.</text>
</comment>